<gene>
    <name evidence="2" type="ORF">PFFVO_02673</name>
</gene>
<name>A0A024V6Y8_PLAFA</name>
<feature type="signal peptide" evidence="1">
    <location>
        <begin position="1"/>
        <end position="21"/>
    </location>
</feature>
<dbReference type="NCBIfam" id="TIGR01609">
    <property type="entry name" value="PF_unchar_267"/>
    <property type="match status" value="1"/>
</dbReference>
<accession>A0A024V6Y8</accession>
<reference evidence="2 3" key="1">
    <citation type="submission" date="2013-02" db="EMBL/GenBank/DDBJ databases">
        <title>The Genome Annotation of Plasmodium falciparum Vietnam Oak-Knoll (FVO).</title>
        <authorList>
            <consortium name="The Broad Institute Genome Sequencing Platform"/>
            <consortium name="The Broad Institute Genome Sequencing Center for Infectious Disease"/>
            <person name="Neafsey D."/>
            <person name="Hoffman S."/>
            <person name="Volkman S."/>
            <person name="Rosenthal P."/>
            <person name="Walker B."/>
            <person name="Young S.K."/>
            <person name="Zeng Q."/>
            <person name="Gargeya S."/>
            <person name="Fitzgerald M."/>
            <person name="Haas B."/>
            <person name="Abouelleil A."/>
            <person name="Allen A.W."/>
            <person name="Alvarado L."/>
            <person name="Arachchi H.M."/>
            <person name="Berlin A.M."/>
            <person name="Chapman S.B."/>
            <person name="Gainer-Dewar J."/>
            <person name="Goldberg J."/>
            <person name="Griggs A."/>
            <person name="Gujja S."/>
            <person name="Hansen M."/>
            <person name="Howarth C."/>
            <person name="Imamovic A."/>
            <person name="Ireland A."/>
            <person name="Larimer J."/>
            <person name="McCowan C."/>
            <person name="Murphy C."/>
            <person name="Pearson M."/>
            <person name="Poon T.W."/>
            <person name="Priest M."/>
            <person name="Roberts A."/>
            <person name="Saif S."/>
            <person name="Shea T."/>
            <person name="Sisk P."/>
            <person name="Sykes S."/>
            <person name="Wortman J."/>
            <person name="Nusbaum C."/>
            <person name="Birren B."/>
        </authorList>
    </citation>
    <scope>NUCLEOTIDE SEQUENCE [LARGE SCALE GENOMIC DNA]</scope>
    <source>
        <strain evidence="3">Vietnam Oak-Knoll (FVO)</strain>
    </source>
</reference>
<evidence type="ECO:0000313" key="3">
    <source>
        <dbReference type="Proteomes" id="UP000030690"/>
    </source>
</evidence>
<keyword evidence="1" id="KW-0732">Signal</keyword>
<evidence type="ECO:0000313" key="2">
    <source>
        <dbReference type="EMBL" id="ETW18778.1"/>
    </source>
</evidence>
<dbReference type="EMBL" id="KI925078">
    <property type="protein sequence ID" value="ETW18778.1"/>
    <property type="molecule type" value="Genomic_DNA"/>
</dbReference>
<feature type="chain" id="PRO_5001538732" description="Plasmodium RESA N-terminal domain-containing protein" evidence="1">
    <location>
        <begin position="22"/>
        <end position="197"/>
    </location>
</feature>
<sequence length="197" mass="24129">MLTVILKILVVSLLIWKLSYSNDTRQLDSFSSIQKNFLSYDMLIIRNERILSEQHDENDWRNEFSVVINLKNIPEEQQLGEQQLGEQQEPEYIYELNDLCKRASEYWKNAISDMEEEYKELTKYMDQNWTKDMWNREWVKYLRRVYGHILSDINDPSLTLVDKEYIVNIWITWTRKDFRFFLEYTKESWEDQDEIPN</sequence>
<dbReference type="OrthoDB" id="374683at2759"/>
<evidence type="ECO:0000256" key="1">
    <source>
        <dbReference type="SAM" id="SignalP"/>
    </source>
</evidence>
<evidence type="ECO:0008006" key="4">
    <source>
        <dbReference type="Google" id="ProtNLM"/>
    </source>
</evidence>
<proteinExistence type="predicted"/>
<dbReference type="Pfam" id="PF09688">
    <property type="entry name" value="Wx5_PLAF3D7"/>
    <property type="match status" value="1"/>
</dbReference>
<reference evidence="2 3" key="2">
    <citation type="submission" date="2013-02" db="EMBL/GenBank/DDBJ databases">
        <title>The Genome Sequence of Plasmodium falciparum Vietnam Oak-Knoll (FVO).</title>
        <authorList>
            <consortium name="The Broad Institute Genome Sequencing Platform"/>
            <consortium name="The Broad Institute Genome Sequencing Center for Infectious Disease"/>
            <person name="Neafsey D."/>
            <person name="Cheeseman I."/>
            <person name="Volkman S."/>
            <person name="Adams J."/>
            <person name="Walker B."/>
            <person name="Young S.K."/>
            <person name="Zeng Q."/>
            <person name="Gargeya S."/>
            <person name="Fitzgerald M."/>
            <person name="Haas B."/>
            <person name="Abouelleil A."/>
            <person name="Alvarado L."/>
            <person name="Arachchi H.M."/>
            <person name="Berlin A.M."/>
            <person name="Chapman S.B."/>
            <person name="Dewar J."/>
            <person name="Goldberg J."/>
            <person name="Griggs A."/>
            <person name="Gujja S."/>
            <person name="Hansen M."/>
            <person name="Howarth C."/>
            <person name="Imamovic A."/>
            <person name="Larimer J."/>
            <person name="McCowan C."/>
            <person name="Murphy C."/>
            <person name="Neiman D."/>
            <person name="Pearson M."/>
            <person name="Priest M."/>
            <person name="Roberts A."/>
            <person name="Saif S."/>
            <person name="Shea T."/>
            <person name="Sisk P."/>
            <person name="Sykes S."/>
            <person name="Wortman J."/>
            <person name="Nusbaum C."/>
            <person name="Birren B."/>
        </authorList>
    </citation>
    <scope>NUCLEOTIDE SEQUENCE [LARGE SCALE GENOMIC DNA]</scope>
    <source>
        <strain evidence="3">Vietnam Oak-Knoll (FVO)</strain>
    </source>
</reference>
<organism evidence="2 3">
    <name type="scientific">Plasmodium falciparum Vietnam Oak-Knoll</name>
    <name type="common">FVO</name>
    <dbReference type="NCBI Taxonomy" id="1036723"/>
    <lineage>
        <taxon>Eukaryota</taxon>
        <taxon>Sar</taxon>
        <taxon>Alveolata</taxon>
        <taxon>Apicomplexa</taxon>
        <taxon>Aconoidasida</taxon>
        <taxon>Haemosporida</taxon>
        <taxon>Plasmodiidae</taxon>
        <taxon>Plasmodium</taxon>
        <taxon>Plasmodium (Laverania)</taxon>
    </lineage>
</organism>
<dbReference type="Proteomes" id="UP000030690">
    <property type="component" value="Unassembled WGS sequence"/>
</dbReference>
<dbReference type="InterPro" id="IPR006496">
    <property type="entry name" value="CHP01606_Plasmodium_spp"/>
</dbReference>
<dbReference type="AlphaFoldDB" id="A0A024V6Y8"/>
<protein>
    <recommendedName>
        <fullName evidence="4">Plasmodium RESA N-terminal domain-containing protein</fullName>
    </recommendedName>
</protein>